<keyword evidence="3" id="KW-1185">Reference proteome</keyword>
<evidence type="ECO:0000313" key="2">
    <source>
        <dbReference type="EMBL" id="MEW9922034.1"/>
    </source>
</evidence>
<organism evidence="2 3">
    <name type="scientific">Sulfitobacter sediminis</name>
    <dbReference type="NCBI Taxonomy" id="3234186"/>
    <lineage>
        <taxon>Bacteria</taxon>
        <taxon>Pseudomonadati</taxon>
        <taxon>Pseudomonadota</taxon>
        <taxon>Alphaproteobacteria</taxon>
        <taxon>Rhodobacterales</taxon>
        <taxon>Roseobacteraceae</taxon>
        <taxon>Sulfitobacter</taxon>
    </lineage>
</organism>
<evidence type="ECO:0008006" key="4">
    <source>
        <dbReference type="Google" id="ProtNLM"/>
    </source>
</evidence>
<feature type="signal peptide" evidence="1">
    <location>
        <begin position="1"/>
        <end position="24"/>
    </location>
</feature>
<evidence type="ECO:0000256" key="1">
    <source>
        <dbReference type="SAM" id="SignalP"/>
    </source>
</evidence>
<name>A0ABV3RT38_9RHOB</name>
<protein>
    <recommendedName>
        <fullName evidence="4">Outer membrane protein beta-barrel domain-containing protein</fullName>
    </recommendedName>
</protein>
<dbReference type="EMBL" id="JBFNXX010000028">
    <property type="protein sequence ID" value="MEW9922034.1"/>
    <property type="molecule type" value="Genomic_DNA"/>
</dbReference>
<evidence type="ECO:0000313" key="3">
    <source>
        <dbReference type="Proteomes" id="UP001556098"/>
    </source>
</evidence>
<reference evidence="2 3" key="1">
    <citation type="submission" date="2024-07" db="EMBL/GenBank/DDBJ databases">
        <title>Marimonas sp.nov., isolated from tidal-flat sediment.</title>
        <authorList>
            <person name="Jayan J.N."/>
            <person name="Lee S.S."/>
        </authorList>
    </citation>
    <scope>NUCLEOTIDE SEQUENCE [LARGE SCALE GENOMIC DNA]</scope>
    <source>
        <strain evidence="2 3">MJW-29</strain>
    </source>
</reference>
<accession>A0ABV3RT38</accession>
<dbReference type="Proteomes" id="UP001556098">
    <property type="component" value="Unassembled WGS sequence"/>
</dbReference>
<keyword evidence="1" id="KW-0732">Signal</keyword>
<comment type="caution">
    <text evidence="2">The sequence shown here is derived from an EMBL/GenBank/DDBJ whole genome shotgun (WGS) entry which is preliminary data.</text>
</comment>
<proteinExistence type="predicted"/>
<sequence length="254" mass="27101">MPRFLKSVLLVGAILSIQANTADADALATEGTRGSITPYVWGTSVTGDASVGPLSTEVDLSFSDMLEDLEFALMVEGEYWNGRWGLLGNLMHSNQQSNGGGVLATTTDIKMTMLGAAVAYRYGPFPNSANRTLFDAYAGLRYTKMDVTLTTGGGASASREIDFTDPVIGGRFFIELDPESRMLIGGDIGGFGVGSDLSWQLYGFYARDVKLGRTPATVSLGYRALGQDYTTGGTVPLTIDTTYHGPVVALSFHF</sequence>
<feature type="chain" id="PRO_5046161439" description="Outer membrane protein beta-barrel domain-containing protein" evidence="1">
    <location>
        <begin position="25"/>
        <end position="254"/>
    </location>
</feature>
<dbReference type="RefSeq" id="WP_367879730.1">
    <property type="nucleotide sequence ID" value="NZ_JBFNXX010000028.1"/>
</dbReference>
<gene>
    <name evidence="2" type="ORF">AB2B41_20710</name>
</gene>